<dbReference type="EMBL" id="WOCD01000005">
    <property type="protein sequence ID" value="MUH73126.1"/>
    <property type="molecule type" value="Genomic_DNA"/>
</dbReference>
<dbReference type="Pfam" id="PF00015">
    <property type="entry name" value="MCPsignal"/>
    <property type="match status" value="1"/>
</dbReference>
<dbReference type="GO" id="GO:0007165">
    <property type="term" value="P:signal transduction"/>
    <property type="evidence" value="ECO:0007669"/>
    <property type="project" value="UniProtKB-KW"/>
</dbReference>
<dbReference type="AlphaFoldDB" id="A0A6N8F9C4"/>
<dbReference type="PROSITE" id="PS50111">
    <property type="entry name" value="CHEMOTAXIS_TRANSDUC_2"/>
    <property type="match status" value="1"/>
</dbReference>
<proteinExistence type="inferred from homology"/>
<keyword evidence="7" id="KW-1185">Reference proteome</keyword>
<dbReference type="InterPro" id="IPR004089">
    <property type="entry name" value="MCPsignal_dom"/>
</dbReference>
<evidence type="ECO:0000313" key="6">
    <source>
        <dbReference type="EMBL" id="MUH73126.1"/>
    </source>
</evidence>
<feature type="domain" description="Methyl-accepting transducer" evidence="5">
    <location>
        <begin position="56"/>
        <end position="292"/>
    </location>
</feature>
<dbReference type="InterPro" id="IPR004090">
    <property type="entry name" value="Chemotax_Me-accpt_rcpt"/>
</dbReference>
<comment type="subcellular location">
    <subcellularLocation>
        <location evidence="1">Membrane</location>
    </subcellularLocation>
</comment>
<evidence type="ECO:0000256" key="1">
    <source>
        <dbReference type="ARBA" id="ARBA00004370"/>
    </source>
</evidence>
<dbReference type="PANTHER" id="PTHR32089:SF112">
    <property type="entry name" value="LYSOZYME-LIKE PROTEIN-RELATED"/>
    <property type="match status" value="1"/>
</dbReference>
<dbReference type="SMART" id="SM00283">
    <property type="entry name" value="MA"/>
    <property type="match status" value="1"/>
</dbReference>
<evidence type="ECO:0000259" key="5">
    <source>
        <dbReference type="PROSITE" id="PS50111"/>
    </source>
</evidence>
<sequence length="319" mass="34892">MNYSFPKFLNFNLTKNRRFTLMLNFLKPAIPAGHTTISIRELNELKEKAQAFDSSSNENSLEIAHQIHDTAKSVNQVAEDKLHSVDAGVQEITAFLDQSSEIEVNSSSSQESANETFQMSQESIEQLASLVNTIKSSATFISEFTQLLSSLDENSKNIDHLVESIKGIAEQTNLLALNAAIEAARAGEHGRGFAVVADEVRSLANTANSSADQIQTEMKKIMDISSSIITKQSEVEQLMDTSVGIADETTVRLSALAELAETSKSSVEQTITMVQHQLTSSQDIMSHLAQIREETENTINGSAKNLALSAQLIESLQQK</sequence>
<evidence type="ECO:0000256" key="3">
    <source>
        <dbReference type="ARBA" id="ARBA00029447"/>
    </source>
</evidence>
<dbReference type="Proteomes" id="UP000439994">
    <property type="component" value="Unassembled WGS sequence"/>
</dbReference>
<dbReference type="GO" id="GO:0006935">
    <property type="term" value="P:chemotaxis"/>
    <property type="evidence" value="ECO:0007669"/>
    <property type="project" value="InterPro"/>
</dbReference>
<dbReference type="GO" id="GO:0004888">
    <property type="term" value="F:transmembrane signaling receptor activity"/>
    <property type="evidence" value="ECO:0007669"/>
    <property type="project" value="InterPro"/>
</dbReference>
<accession>A0A6N8F9C4</accession>
<evidence type="ECO:0000256" key="2">
    <source>
        <dbReference type="ARBA" id="ARBA00023224"/>
    </source>
</evidence>
<evidence type="ECO:0000256" key="4">
    <source>
        <dbReference type="PROSITE-ProRule" id="PRU00284"/>
    </source>
</evidence>
<dbReference type="OrthoDB" id="5872771at2"/>
<evidence type="ECO:0000313" key="7">
    <source>
        <dbReference type="Proteomes" id="UP000439994"/>
    </source>
</evidence>
<protein>
    <submittedName>
        <fullName evidence="6">Chemotaxis protein</fullName>
    </submittedName>
</protein>
<comment type="similarity">
    <text evidence="3">Belongs to the methyl-accepting chemotaxis (MCP) protein family.</text>
</comment>
<comment type="caution">
    <text evidence="6">The sequence shown here is derived from an EMBL/GenBank/DDBJ whole genome shotgun (WGS) entry which is preliminary data.</text>
</comment>
<dbReference type="SUPFAM" id="SSF58104">
    <property type="entry name" value="Methyl-accepting chemotaxis protein (MCP) signaling domain"/>
    <property type="match status" value="1"/>
</dbReference>
<reference evidence="6 7" key="1">
    <citation type="submission" date="2019-11" db="EMBL/GenBank/DDBJ databases">
        <title>P. haliotis isolates from Z. marina roots.</title>
        <authorList>
            <person name="Cohen M."/>
            <person name="Jospin G."/>
            <person name="Eisen J.A."/>
            <person name="Coil D.A."/>
        </authorList>
    </citation>
    <scope>NUCLEOTIDE SEQUENCE [LARGE SCALE GENOMIC DNA]</scope>
    <source>
        <strain evidence="6 7">UCD-MCMsp1aY</strain>
    </source>
</reference>
<organism evidence="6 7">
    <name type="scientific">Psychrosphaera haliotis</name>
    <dbReference type="NCBI Taxonomy" id="555083"/>
    <lineage>
        <taxon>Bacteria</taxon>
        <taxon>Pseudomonadati</taxon>
        <taxon>Pseudomonadota</taxon>
        <taxon>Gammaproteobacteria</taxon>
        <taxon>Alteromonadales</taxon>
        <taxon>Pseudoalteromonadaceae</taxon>
        <taxon>Psychrosphaera</taxon>
    </lineage>
</organism>
<dbReference type="PANTHER" id="PTHR32089">
    <property type="entry name" value="METHYL-ACCEPTING CHEMOTAXIS PROTEIN MCPB"/>
    <property type="match status" value="1"/>
</dbReference>
<dbReference type="PRINTS" id="PR00260">
    <property type="entry name" value="CHEMTRNSDUCR"/>
</dbReference>
<keyword evidence="2 4" id="KW-0807">Transducer</keyword>
<dbReference type="GO" id="GO:0016020">
    <property type="term" value="C:membrane"/>
    <property type="evidence" value="ECO:0007669"/>
    <property type="project" value="UniProtKB-SubCell"/>
</dbReference>
<dbReference type="Gene3D" id="1.10.287.950">
    <property type="entry name" value="Methyl-accepting chemotaxis protein"/>
    <property type="match status" value="1"/>
</dbReference>
<name>A0A6N8F9C4_9GAMM</name>
<gene>
    <name evidence="6" type="ORF">GNP35_11950</name>
</gene>